<evidence type="ECO:0000256" key="1">
    <source>
        <dbReference type="SAM" id="MobiDB-lite"/>
    </source>
</evidence>
<evidence type="ECO:0000313" key="3">
    <source>
        <dbReference type="Proteomes" id="UP000583929"/>
    </source>
</evidence>
<keyword evidence="3" id="KW-1185">Reference proteome</keyword>
<sequence>MAVTKPTDKSSFEDHTSTTLKKRNEELEQELRQSRQREEEMRNELLKAWQRLRIAEEAEERLCSQLGELEAEAVDQARADHVKIVSLLNQLSRAQQLLQAASISISL</sequence>
<dbReference type="OMA" id="YESRIHF"/>
<dbReference type="EMBL" id="JAATIQ010000022">
    <property type="protein sequence ID" value="KAF4398896.1"/>
    <property type="molecule type" value="Genomic_DNA"/>
</dbReference>
<organism evidence="2 3">
    <name type="scientific">Cannabis sativa</name>
    <name type="common">Hemp</name>
    <name type="synonym">Marijuana</name>
    <dbReference type="NCBI Taxonomy" id="3483"/>
    <lineage>
        <taxon>Eukaryota</taxon>
        <taxon>Viridiplantae</taxon>
        <taxon>Streptophyta</taxon>
        <taxon>Embryophyta</taxon>
        <taxon>Tracheophyta</taxon>
        <taxon>Spermatophyta</taxon>
        <taxon>Magnoliopsida</taxon>
        <taxon>eudicotyledons</taxon>
        <taxon>Gunneridae</taxon>
        <taxon>Pentapetalae</taxon>
        <taxon>rosids</taxon>
        <taxon>fabids</taxon>
        <taxon>Rosales</taxon>
        <taxon>Cannabaceae</taxon>
        <taxon>Cannabis</taxon>
    </lineage>
</organism>
<dbReference type="PANTHER" id="PTHR34283">
    <property type="entry name" value="PROTEIN RESPONSE TO LOW SULFUR 1"/>
    <property type="match status" value="1"/>
</dbReference>
<accession>A0A803R1J7</accession>
<dbReference type="PANTHER" id="PTHR34283:SF1">
    <property type="entry name" value="PROTEIN RESPONSE TO LOW SULFUR 1"/>
    <property type="match status" value="1"/>
</dbReference>
<evidence type="ECO:0000313" key="2">
    <source>
        <dbReference type="EMBL" id="KAF4398896.1"/>
    </source>
</evidence>
<dbReference type="AlphaFoldDB" id="A0A7J6HUK8"/>
<gene>
    <name evidence="2" type="ORF">G4B88_023490</name>
</gene>
<dbReference type="Pfam" id="PF24980">
    <property type="entry name" value="LSU"/>
    <property type="match status" value="1"/>
</dbReference>
<name>A0A7J6HUK8_CANSA</name>
<accession>A0A803R1J6</accession>
<dbReference type="Proteomes" id="UP000583929">
    <property type="component" value="Unassembled WGS sequence"/>
</dbReference>
<dbReference type="GO" id="GO:0098869">
    <property type="term" value="P:cellular oxidant detoxification"/>
    <property type="evidence" value="ECO:0007669"/>
    <property type="project" value="InterPro"/>
</dbReference>
<reference evidence="2 3" key="1">
    <citation type="journal article" date="2020" name="bioRxiv">
        <title>Sequence and annotation of 42 cannabis genomes reveals extensive copy number variation in cannabinoid synthesis and pathogen resistance genes.</title>
        <authorList>
            <person name="Mckernan K.J."/>
            <person name="Helbert Y."/>
            <person name="Kane L.T."/>
            <person name="Ebling H."/>
            <person name="Zhang L."/>
            <person name="Liu B."/>
            <person name="Eaton Z."/>
            <person name="Mclaughlin S."/>
            <person name="Kingan S."/>
            <person name="Baybayan P."/>
            <person name="Concepcion G."/>
            <person name="Jordan M."/>
            <person name="Riva A."/>
            <person name="Barbazuk W."/>
            <person name="Harkins T."/>
        </authorList>
    </citation>
    <scope>NUCLEOTIDE SEQUENCE [LARGE SCALE GENOMIC DNA]</scope>
    <source>
        <strain evidence="3">cv. Jamaican Lion 4</strain>
        <tissue evidence="2">Leaf</tissue>
    </source>
</reference>
<feature type="region of interest" description="Disordered" evidence="1">
    <location>
        <begin position="1"/>
        <end position="39"/>
    </location>
</feature>
<accession>A0A7J6HUK8</accession>
<comment type="caution">
    <text evidence="2">The sequence shown here is derived from an EMBL/GenBank/DDBJ whole genome shotgun (WGS) entry which is preliminary data.</text>
</comment>
<dbReference type="InterPro" id="IPR039282">
    <property type="entry name" value="LSU"/>
</dbReference>
<proteinExistence type="predicted"/>
<protein>
    <submittedName>
        <fullName evidence="2">Uncharacterized protein</fullName>
    </submittedName>
</protein>